<dbReference type="GO" id="GO:0032259">
    <property type="term" value="P:methylation"/>
    <property type="evidence" value="ECO:0007669"/>
    <property type="project" value="UniProtKB-KW"/>
</dbReference>
<organism evidence="7 8">
    <name type="scientific">Denitrificimonas caeni</name>
    <dbReference type="NCBI Taxonomy" id="521720"/>
    <lineage>
        <taxon>Bacteria</taxon>
        <taxon>Pseudomonadati</taxon>
        <taxon>Pseudomonadota</taxon>
        <taxon>Gammaproteobacteria</taxon>
        <taxon>Pseudomonadales</taxon>
        <taxon>Pseudomonadaceae</taxon>
        <taxon>Denitrificimonas</taxon>
    </lineage>
</organism>
<name>A0AAE9VUJ0_9GAMM</name>
<protein>
    <recommendedName>
        <fullName evidence="1">site-specific DNA-methyltransferase (adenine-specific)</fullName>
        <ecNumber evidence="1">2.1.1.72</ecNumber>
    </recommendedName>
</protein>
<keyword evidence="8" id="KW-1185">Reference proteome</keyword>
<dbReference type="EMBL" id="CP114976">
    <property type="protein sequence ID" value="WBE26219.1"/>
    <property type="molecule type" value="Genomic_DNA"/>
</dbReference>
<evidence type="ECO:0000313" key="8">
    <source>
        <dbReference type="Proteomes" id="UP001212189"/>
    </source>
</evidence>
<proteinExistence type="predicted"/>
<dbReference type="NCBIfam" id="NF033452">
    <property type="entry name" value="BREX_1_MTaseX"/>
    <property type="match status" value="1"/>
</dbReference>
<comment type="catalytic activity">
    <reaction evidence="5">
        <text>a 2'-deoxyadenosine in DNA + S-adenosyl-L-methionine = an N(6)-methyl-2'-deoxyadenosine in DNA + S-adenosyl-L-homocysteine + H(+)</text>
        <dbReference type="Rhea" id="RHEA:15197"/>
        <dbReference type="Rhea" id="RHEA-COMP:12418"/>
        <dbReference type="Rhea" id="RHEA-COMP:12419"/>
        <dbReference type="ChEBI" id="CHEBI:15378"/>
        <dbReference type="ChEBI" id="CHEBI:57856"/>
        <dbReference type="ChEBI" id="CHEBI:59789"/>
        <dbReference type="ChEBI" id="CHEBI:90615"/>
        <dbReference type="ChEBI" id="CHEBI:90616"/>
        <dbReference type="EC" id="2.1.1.72"/>
    </reaction>
</comment>
<evidence type="ECO:0000256" key="2">
    <source>
        <dbReference type="ARBA" id="ARBA00022603"/>
    </source>
</evidence>
<evidence type="ECO:0000256" key="4">
    <source>
        <dbReference type="ARBA" id="ARBA00022691"/>
    </source>
</evidence>
<evidence type="ECO:0000256" key="1">
    <source>
        <dbReference type="ARBA" id="ARBA00011900"/>
    </source>
</evidence>
<dbReference type="PANTHER" id="PTHR33841">
    <property type="entry name" value="DNA METHYLTRANSFERASE YEEA-RELATED"/>
    <property type="match status" value="1"/>
</dbReference>
<dbReference type="GO" id="GO:0009007">
    <property type="term" value="F:site-specific DNA-methyltransferase (adenine-specific) activity"/>
    <property type="evidence" value="ECO:0007669"/>
    <property type="project" value="UniProtKB-EC"/>
</dbReference>
<feature type="domain" description="Type II methyltransferase M.TaqI-like" evidence="6">
    <location>
        <begin position="391"/>
        <end position="652"/>
    </location>
</feature>
<sequence length="1332" mass="151697">MAFDQATRNRLQSFVSSARNILSQEFTRQLQADYGMDPKQGTVADLSTLTHLDNSQRQTAQLLRDTLEHYLATTPGKSDKERTKQVLERIIREQAFTVLNRLAALRMAEAREFLIESIGKSQSSKGFQLYRQLAGTSHGETGDAYRNYLFSLFDEFSVDLAVLFDRHSIQGRLFPRESALLELLAEINHQEIDALWSEDETIGWVYQFWNGRDEIDSMRSASRAPRTSREMAVRNQFFTPRYVVEFLTDNTLGRIWYEMTQGKTALVDSCSYLVRRRTEVFLQPGEQAPDTENTEEEALSQEELLQQPVYIPHRKLKDPRSIRMLDPACGSMHFGLYAFDLFEQIYLEAWQLEQELGSDAFQREANQQTLQASFSSLDEFRAQIPKLIIENNIHGVDIDPRAVQIAGLSLWQRAQRAWQLLEIKPQQRPIIVKSNIVCAEPMPGDKALLQEFTRKLNPPVLGQLLEVIFDKMQLAGEAGTLLKIEEELQITIKNARNQWQQQSGHNSVSDMFQTELDAATPQKKLGFDLRGIDDATFWDDAEHLILMSLSSYADSAESNSDQKRLFAEDAAKGFAFIDLCRKQFDVLLMNPPFGEPSANSKKYIESTYPRTKGDVLSNFIERAVEITGEIGLVGAITSRTCLFLSTMAGLREEVLGINAEINLCADLGDGVLDAMVETAAYTISKSCENSQFYRLVVDEDKESKLLELCRGQFVKNTSFNVNPKSFRKLENSPYCYWADSDVVSKIALPGIEPSAAVVKVGLQTGDDFRFLRNFWEVPQGSINSRWYFYSKTEKAIAWHSPINLLVGWDSDGYELKGFTDEKGKLRSRPQNLESYFQPGFSYMLRSSRLVPYIVPKGCIPTAGRSQVFPEEGKEVEVLAICASNIGSAIARFRGEKFGWPKFQAGMVQQLPYIELSDDVKRSAENTMLDAIKSAKNYYSVDETTLDYIGSPELSIKVQPKTNFTTLLGHDNEIALAQCYGLTVEEYEELQLDLQQAVSLRKVHEDTEESELEVQAAKRHLSWLIGCAFGRWKDQAQSVQSDDIYAELPEQPPAFNRAGPQSTLEQTGVADLDFLIQAINAIADPDLSEKCLALVGANSWENYLSKTSQFFSAHYDQYSQNRRYTPIYWSLQSASGSYTLWVYYHHLNKQTLYTCVNDFLDGPTGKLTQVEQDLNTLKNLTTRSTQEEKDLTQLTDLAAELKDFRDELLRLAKFWKPNLNDGVQITAAPLWKLFQHKAWQKKLKDTWEKLEEGDYDWAHLACSIWPERVLRKCHQDRSLAIAHDVEDIFWHEAEVPVKRGAKLTGEMKTEWQPKSLTAAELTELINQTITELK</sequence>
<keyword evidence="4" id="KW-0949">S-adenosyl-L-methionine</keyword>
<dbReference type="PANTHER" id="PTHR33841:SF1">
    <property type="entry name" value="DNA METHYLTRANSFERASE A"/>
    <property type="match status" value="1"/>
</dbReference>
<dbReference type="EC" id="2.1.1.72" evidence="1"/>
<dbReference type="Gene3D" id="3.40.50.150">
    <property type="entry name" value="Vaccinia Virus protein VP39"/>
    <property type="match status" value="2"/>
</dbReference>
<reference evidence="7 8" key="1">
    <citation type="submission" date="2022-12" db="EMBL/GenBank/DDBJ databases">
        <title>Coexistence and Characterization of a Novel Tigecycline Resistance gene tet(X) variant and blaNDM-1 in a Pseudomonas caeni Isolate of Chicken Origin.</title>
        <authorList>
            <person name="Lu X."/>
            <person name="Zhang L."/>
            <person name="Li R."/>
            <person name="Wang Z."/>
        </authorList>
    </citation>
    <scope>NUCLEOTIDE SEQUENCE [LARGE SCALE GENOMIC DNA]</scope>
    <source>
        <strain evidence="7 8">CE14</strain>
    </source>
</reference>
<keyword evidence="2 7" id="KW-0489">Methyltransferase</keyword>
<dbReference type="KEGG" id="dce:O6P33_05155"/>
<dbReference type="InterPro" id="IPR011639">
    <property type="entry name" value="MethylTrfase_TaqI-like_dom"/>
</dbReference>
<dbReference type="RefSeq" id="WP_269819145.1">
    <property type="nucleotide sequence ID" value="NZ_CP114976.1"/>
</dbReference>
<dbReference type="REBASE" id="682762">
    <property type="entry name" value="DcaCE14ORF5155P"/>
</dbReference>
<keyword evidence="3 7" id="KW-0808">Transferase</keyword>
<gene>
    <name evidence="7" type="primary">pglX</name>
    <name evidence="7" type="ORF">O6P33_05155</name>
</gene>
<dbReference type="Proteomes" id="UP001212189">
    <property type="component" value="Chromosome"/>
</dbReference>
<dbReference type="GO" id="GO:0003676">
    <property type="term" value="F:nucleic acid binding"/>
    <property type="evidence" value="ECO:0007669"/>
    <property type="project" value="InterPro"/>
</dbReference>
<dbReference type="Pfam" id="PF07669">
    <property type="entry name" value="Eco57I"/>
    <property type="match status" value="1"/>
</dbReference>
<evidence type="ECO:0000256" key="3">
    <source>
        <dbReference type="ARBA" id="ARBA00022679"/>
    </source>
</evidence>
<dbReference type="SUPFAM" id="SSF53335">
    <property type="entry name" value="S-adenosyl-L-methionine-dependent methyltransferases"/>
    <property type="match status" value="1"/>
</dbReference>
<accession>A0AAE9VUJ0</accession>
<evidence type="ECO:0000313" key="7">
    <source>
        <dbReference type="EMBL" id="WBE26219.1"/>
    </source>
</evidence>
<dbReference type="InterPro" id="IPR047939">
    <property type="entry name" value="BREX_1_PglX"/>
</dbReference>
<dbReference type="GO" id="GO:0006304">
    <property type="term" value="P:DNA modification"/>
    <property type="evidence" value="ECO:0007669"/>
    <property type="project" value="InterPro"/>
</dbReference>
<evidence type="ECO:0000259" key="6">
    <source>
        <dbReference type="Pfam" id="PF07669"/>
    </source>
</evidence>
<dbReference type="PROSITE" id="PS00092">
    <property type="entry name" value="N6_MTASE"/>
    <property type="match status" value="1"/>
</dbReference>
<dbReference type="InterPro" id="IPR029063">
    <property type="entry name" value="SAM-dependent_MTases_sf"/>
</dbReference>
<evidence type="ECO:0000256" key="5">
    <source>
        <dbReference type="ARBA" id="ARBA00047942"/>
    </source>
</evidence>
<dbReference type="InterPro" id="IPR050953">
    <property type="entry name" value="N4_N6_ade-DNA_methylase"/>
</dbReference>
<dbReference type="InterPro" id="IPR002052">
    <property type="entry name" value="DNA_methylase_N6_adenine_CS"/>
</dbReference>